<organism evidence="2 3">
    <name type="scientific">Plesiocystis pacifica SIR-1</name>
    <dbReference type="NCBI Taxonomy" id="391625"/>
    <lineage>
        <taxon>Bacteria</taxon>
        <taxon>Pseudomonadati</taxon>
        <taxon>Myxococcota</taxon>
        <taxon>Polyangia</taxon>
        <taxon>Nannocystales</taxon>
        <taxon>Nannocystaceae</taxon>
        <taxon>Plesiocystis</taxon>
    </lineage>
</organism>
<dbReference type="Proteomes" id="UP000005801">
    <property type="component" value="Unassembled WGS sequence"/>
</dbReference>
<feature type="transmembrane region" description="Helical" evidence="1">
    <location>
        <begin position="12"/>
        <end position="35"/>
    </location>
</feature>
<reference evidence="2 3" key="1">
    <citation type="submission" date="2007-06" db="EMBL/GenBank/DDBJ databases">
        <authorList>
            <person name="Shimkets L."/>
            <person name="Ferriera S."/>
            <person name="Johnson J."/>
            <person name="Kravitz S."/>
            <person name="Beeson K."/>
            <person name="Sutton G."/>
            <person name="Rogers Y.-H."/>
            <person name="Friedman R."/>
            <person name="Frazier M."/>
            <person name="Venter J.C."/>
        </authorList>
    </citation>
    <scope>NUCLEOTIDE SEQUENCE [LARGE SCALE GENOMIC DNA]</scope>
    <source>
        <strain evidence="2 3">SIR-1</strain>
    </source>
</reference>
<keyword evidence="1" id="KW-0812">Transmembrane</keyword>
<dbReference type="EMBL" id="ABCS01000020">
    <property type="protein sequence ID" value="EDM79357.1"/>
    <property type="molecule type" value="Genomic_DNA"/>
</dbReference>
<keyword evidence="1" id="KW-0472">Membrane</keyword>
<evidence type="ECO:0000313" key="3">
    <source>
        <dbReference type="Proteomes" id="UP000005801"/>
    </source>
</evidence>
<sequence length="187" mass="19631">MSKQASQGRVFVVLGVGVALLVMLIMGAGMAFFLLAKAEDNPGLAAGSGLASPLEDASGLQPAFAGAIDGDWLGSAGKLTLSPRSVELVLQRDGVARRYTVSPKGTVMRRGGAGLVDAEPFDLRELDLELVPRLVADARERAGVDIAQVVVGRDEEALLLWRLVPKGEASDVYYLADGSFVPDPDNP</sequence>
<dbReference type="STRING" id="391625.PPSIR1_02351"/>
<comment type="caution">
    <text evidence="2">The sequence shown here is derived from an EMBL/GenBank/DDBJ whole genome shotgun (WGS) entry which is preliminary data.</text>
</comment>
<evidence type="ECO:0000313" key="2">
    <source>
        <dbReference type="EMBL" id="EDM79357.1"/>
    </source>
</evidence>
<accession>A6G434</accession>
<gene>
    <name evidence="2" type="ORF">PPSIR1_02351</name>
</gene>
<protein>
    <submittedName>
        <fullName evidence="2">Uncharacterized protein</fullName>
    </submittedName>
</protein>
<dbReference type="AlphaFoldDB" id="A6G434"/>
<proteinExistence type="predicted"/>
<keyword evidence="3" id="KW-1185">Reference proteome</keyword>
<evidence type="ECO:0000256" key="1">
    <source>
        <dbReference type="SAM" id="Phobius"/>
    </source>
</evidence>
<dbReference type="RefSeq" id="WP_006971483.1">
    <property type="nucleotide sequence ID" value="NZ_ABCS01000020.1"/>
</dbReference>
<keyword evidence="1" id="KW-1133">Transmembrane helix</keyword>
<name>A6G434_9BACT</name>